<evidence type="ECO:0000313" key="13">
    <source>
        <dbReference type="EMBL" id="JAG15044.1"/>
    </source>
</evidence>
<feature type="domain" description="Peptidase M14" evidence="12">
    <location>
        <begin position="25"/>
        <end position="326"/>
    </location>
</feature>
<feature type="signal peptide" evidence="11">
    <location>
        <begin position="1"/>
        <end position="18"/>
    </location>
</feature>
<dbReference type="EMBL" id="GBHO01028559">
    <property type="protein sequence ID" value="JAG15045.1"/>
    <property type="molecule type" value="Transcribed_RNA"/>
</dbReference>
<dbReference type="GO" id="GO:0006518">
    <property type="term" value="P:peptide metabolic process"/>
    <property type="evidence" value="ECO:0007669"/>
    <property type="project" value="TreeGrafter"/>
</dbReference>
<keyword evidence="6" id="KW-0378">Hydrolase</keyword>
<dbReference type="CDD" id="cd11308">
    <property type="entry name" value="Peptidase_M14NE-CP-C_like"/>
    <property type="match status" value="2"/>
</dbReference>
<evidence type="ECO:0000313" key="16">
    <source>
        <dbReference type="EMBL" id="JAG15047.1"/>
    </source>
</evidence>
<dbReference type="InterPro" id="IPR008969">
    <property type="entry name" value="CarboxyPept-like_regulatory"/>
</dbReference>
<keyword evidence="5" id="KW-0479">Metal-binding</keyword>
<dbReference type="Pfam" id="PF00246">
    <property type="entry name" value="Peptidase_M14"/>
    <property type="match status" value="2"/>
</dbReference>
<keyword evidence="10" id="KW-1133">Transmembrane helix</keyword>
<evidence type="ECO:0000256" key="9">
    <source>
        <dbReference type="PROSITE-ProRule" id="PRU01379"/>
    </source>
</evidence>
<accession>A0A0A9X5X2</accession>
<protein>
    <submittedName>
        <fullName evidence="15">Carboxypeptidase D</fullName>
    </submittedName>
</protein>
<comment type="cofactor">
    <cofactor evidence="1">
        <name>Zn(2+)</name>
        <dbReference type="ChEBI" id="CHEBI:29105"/>
    </cofactor>
</comment>
<comment type="similarity">
    <text evidence="2 9">Belongs to the peptidase M14 family.</text>
</comment>
<reference evidence="15" key="2">
    <citation type="submission" date="2014-07" db="EMBL/GenBank/DDBJ databases">
        <authorList>
            <person name="Hull J."/>
        </authorList>
    </citation>
    <scope>NUCLEOTIDE SEQUENCE</scope>
</reference>
<dbReference type="InterPro" id="IPR000834">
    <property type="entry name" value="Peptidase_M14"/>
</dbReference>
<organism evidence="15">
    <name type="scientific">Lygus hesperus</name>
    <name type="common">Western plant bug</name>
    <dbReference type="NCBI Taxonomy" id="30085"/>
    <lineage>
        <taxon>Eukaryota</taxon>
        <taxon>Metazoa</taxon>
        <taxon>Ecdysozoa</taxon>
        <taxon>Arthropoda</taxon>
        <taxon>Hexapoda</taxon>
        <taxon>Insecta</taxon>
        <taxon>Pterygota</taxon>
        <taxon>Neoptera</taxon>
        <taxon>Paraneoptera</taxon>
        <taxon>Hemiptera</taxon>
        <taxon>Heteroptera</taxon>
        <taxon>Panheteroptera</taxon>
        <taxon>Cimicomorpha</taxon>
        <taxon>Miridae</taxon>
        <taxon>Mirini</taxon>
        <taxon>Lygus</taxon>
    </lineage>
</organism>
<evidence type="ECO:0000256" key="3">
    <source>
        <dbReference type="ARBA" id="ARBA00022645"/>
    </source>
</evidence>
<keyword evidence="7" id="KW-0862">Zinc</keyword>
<evidence type="ECO:0000313" key="15">
    <source>
        <dbReference type="EMBL" id="JAG15046.1"/>
    </source>
</evidence>
<dbReference type="GO" id="GO:0005615">
    <property type="term" value="C:extracellular space"/>
    <property type="evidence" value="ECO:0007669"/>
    <property type="project" value="TreeGrafter"/>
</dbReference>
<keyword evidence="10" id="KW-0812">Transmembrane</keyword>
<dbReference type="Pfam" id="PF13620">
    <property type="entry name" value="CarboxypepD_reg"/>
    <property type="match status" value="2"/>
</dbReference>
<keyword evidence="11" id="KW-0732">Signal</keyword>
<dbReference type="EMBL" id="GBHO01028557">
    <property type="protein sequence ID" value="JAG15047.1"/>
    <property type="molecule type" value="Transcribed_RNA"/>
</dbReference>
<feature type="domain" description="Peptidase M14" evidence="12">
    <location>
        <begin position="432"/>
        <end position="725"/>
    </location>
</feature>
<evidence type="ECO:0000256" key="5">
    <source>
        <dbReference type="ARBA" id="ARBA00022723"/>
    </source>
</evidence>
<dbReference type="PROSITE" id="PS00132">
    <property type="entry name" value="CARBOXYPEPT_ZN_1"/>
    <property type="match status" value="2"/>
</dbReference>
<dbReference type="GO" id="GO:0008270">
    <property type="term" value="F:zinc ion binding"/>
    <property type="evidence" value="ECO:0007669"/>
    <property type="project" value="InterPro"/>
</dbReference>
<name>A0A0A9X5X2_LYGHE</name>
<feature type="active site" description="Proton donor/acceptor" evidence="9">
    <location>
        <position position="296"/>
    </location>
</feature>
<evidence type="ECO:0000256" key="10">
    <source>
        <dbReference type="SAM" id="Phobius"/>
    </source>
</evidence>
<dbReference type="SMART" id="SM00631">
    <property type="entry name" value="Zn_pept"/>
    <property type="match status" value="2"/>
</dbReference>
<feature type="chain" id="PRO_5007389492" evidence="11">
    <location>
        <begin position="19"/>
        <end position="1371"/>
    </location>
</feature>
<feature type="active site" description="Proton donor/acceptor" evidence="9">
    <location>
        <position position="695"/>
    </location>
</feature>
<dbReference type="PANTHER" id="PTHR11532:SF62">
    <property type="entry name" value="CARBOXYPEPTIDASE D"/>
    <property type="match status" value="1"/>
</dbReference>
<evidence type="ECO:0000259" key="12">
    <source>
        <dbReference type="PROSITE" id="PS52035"/>
    </source>
</evidence>
<dbReference type="PRINTS" id="PR00765">
    <property type="entry name" value="CRBOXYPTASEA"/>
</dbReference>
<dbReference type="PROSITE" id="PS00133">
    <property type="entry name" value="CARBOXYPEPT_ZN_2"/>
    <property type="match status" value="2"/>
</dbReference>
<reference evidence="15" key="1">
    <citation type="journal article" date="2014" name="PLoS ONE">
        <title>Transcriptome-Based Identification of ABC Transporters in the Western Tarnished Plant Bug Lygus hesperus.</title>
        <authorList>
            <person name="Hull J.J."/>
            <person name="Chaney K."/>
            <person name="Geib S.M."/>
            <person name="Fabrick J.A."/>
            <person name="Brent C.S."/>
            <person name="Walsh D."/>
            <person name="Lavine L.C."/>
        </authorList>
    </citation>
    <scope>NUCLEOTIDE SEQUENCE</scope>
</reference>
<dbReference type="Gene3D" id="3.40.630.10">
    <property type="entry name" value="Zn peptidases"/>
    <property type="match status" value="3"/>
</dbReference>
<evidence type="ECO:0000256" key="1">
    <source>
        <dbReference type="ARBA" id="ARBA00001947"/>
    </source>
</evidence>
<dbReference type="SUPFAM" id="SSF49464">
    <property type="entry name" value="Carboxypeptidase regulatory domain-like"/>
    <property type="match status" value="4"/>
</dbReference>
<dbReference type="InterPro" id="IPR057246">
    <property type="entry name" value="CARBOXYPEPT_ZN_1"/>
</dbReference>
<proteinExistence type="inferred from homology"/>
<keyword evidence="8" id="KW-0325">Glycoprotein</keyword>
<evidence type="ECO:0000313" key="14">
    <source>
        <dbReference type="EMBL" id="JAG15045.1"/>
    </source>
</evidence>
<gene>
    <name evidence="15" type="primary">svr_2</name>
    <name evidence="16" type="synonym">svr_1</name>
    <name evidence="13" type="synonym">svr_3</name>
    <name evidence="14" type="synonym">svr_4</name>
    <name evidence="16" type="ORF">CM83_46763</name>
    <name evidence="15" type="ORF">CM83_46765</name>
    <name evidence="14" type="ORF">CM83_46767</name>
    <name evidence="13" type="ORF">CM83_46769</name>
</gene>
<dbReference type="InterPro" id="IPR057247">
    <property type="entry name" value="CARBOXYPEPT_ZN_2"/>
</dbReference>
<dbReference type="Gene3D" id="2.60.40.1120">
    <property type="entry name" value="Carboxypeptidase-like, regulatory domain"/>
    <property type="match status" value="4"/>
</dbReference>
<evidence type="ECO:0000256" key="2">
    <source>
        <dbReference type="ARBA" id="ARBA00005988"/>
    </source>
</evidence>
<keyword evidence="3 15" id="KW-0121">Carboxypeptidase</keyword>
<dbReference type="PANTHER" id="PTHR11532">
    <property type="entry name" value="PROTEASE M14 CARBOXYPEPTIDASE"/>
    <property type="match status" value="1"/>
</dbReference>
<dbReference type="GO" id="GO:0016485">
    <property type="term" value="P:protein processing"/>
    <property type="evidence" value="ECO:0007669"/>
    <property type="project" value="TreeGrafter"/>
</dbReference>
<evidence type="ECO:0000256" key="7">
    <source>
        <dbReference type="ARBA" id="ARBA00022833"/>
    </source>
</evidence>
<dbReference type="FunFam" id="3.40.630.10:FF:000020">
    <property type="entry name" value="Carboxypeptidase D"/>
    <property type="match status" value="2"/>
</dbReference>
<evidence type="ECO:0000256" key="4">
    <source>
        <dbReference type="ARBA" id="ARBA00022670"/>
    </source>
</evidence>
<evidence type="ECO:0000256" key="11">
    <source>
        <dbReference type="SAM" id="SignalP"/>
    </source>
</evidence>
<evidence type="ECO:0000256" key="8">
    <source>
        <dbReference type="ARBA" id="ARBA00023180"/>
    </source>
</evidence>
<evidence type="ECO:0000256" key="6">
    <source>
        <dbReference type="ARBA" id="ARBA00022801"/>
    </source>
</evidence>
<sequence length="1371" mass="155011">MALLHLLIFVLCSNFVKSESGCEEPYLSNEKLGECLNNLTKIHGNLAKLHSFGHSVQGRQIWALELSEDVGNRSLLKPMFKYVANIHGDETVGRELLYRLARYLLDNYSHDQEVADLLKTIDIYLVPSLNPDGFAASKEGLCESIQVDGWKPYLKGRSNFNEVDLNRDFPERLSSHKSDDIFEGRQLETTYIMKWLLANPFVLSASLHGGSVVASYPYDSGVTDETDSKTPDDAVFQELSHIYADNHKYMHQGNNCKSDDFSRNRGITNGNQWYTVTGGMQDFNYLHTNCFEITIELSCCKYPKRTELQAEWDNNRQSLIAFMKNVHIGVKGVISLEDGTPVPQAAIEIIGIDHKIYSTDRGEYWRLLTPGQYSMKVSAPRCHNVTLPVTVTKGSTTLLNVTLKISRRSQGSLHTENVNEDQYGFLIPAEFSHHHYEQVEKVLTDLSKNYPSITRLYTIGQSVMNRNLFVLEISNNPGIHERGEPEFKYVANMHGNEVVGKEMLLLLARYICQHYGHNERITKLVNSTRIHFLPSMNPDGYEISKEGDESSLHGRNNIHNIDLNRNFPDQYQQQKENLIQEPETKAVMKWLAEYPFVLSGNLHGGALVANYPFDDYPLNARNKTFGNPTPDHMMFKYLAKVYSYAHPEMYKSPICPRFPEKFYEGITNGAKWYEVIGGMQDYNYLHTNCMELTVEMGCFKYPFARDLPKFWMDNREPLLKFMEQVHKGVKGFVTSSSGNSIPDATIQVEGVGRPVKTAQYGDYWKLLLPGTYTITASAPDFEDQSKNVTVRDLETVDFTLLRNDPYSWSMENDHGQKKNIQEMLIYSSPSDIQDELKKLDIGSPAIAQYDVENGIPCLKISADVALGSERKFQVALLGGLYGVEPVGSELSLRIARHLTAAFRNNEPNTREILENAVLHVVPIVDELEYTEEPTCYSSRVGNKSVANDLIFKTNSSKAIAFSSFLLENKIDFILSIESGGLGLRHASDTDPVRTDVFNMFNEIFQETKPKKLSKCIDTHLSAIDTTRQMFLERINDQFNIPMFSMQTSCCNYVQPNMIPDVYRQYLSPLKSLLSAVVQGIRIQIVDTEGRPMRLAQIQVNDSSHLYTASSNQAFVRMTLPVGNYALQISCPHHIIKHLTVSVTKGEVHTLRVPLEPNEFYLPPVAHPPNVSGVAGYVTDMSHRPLKNFVVFVEGTNLSFHGDGSSSFWIPLAKGEHAVVASAVGYSPSTKLVNLKENTSSATMVFTLLRDEDVMGLPRIVFVLLSALIMMLCLGIGIFFYMLCMKDDSLKSSKGGFSLLPQKSSFFYEEDDDETELFKTPIRGVKLAPYYDNSDVEECESISIEDDDEDDDEQEIVDISELQKGFTSYRNT</sequence>
<dbReference type="EMBL" id="GBHO01028558">
    <property type="protein sequence ID" value="JAG15046.1"/>
    <property type="molecule type" value="Transcribed_RNA"/>
</dbReference>
<keyword evidence="4" id="KW-0645">Protease</keyword>
<dbReference type="PROSITE" id="PS52035">
    <property type="entry name" value="PEPTIDASE_M14"/>
    <property type="match status" value="2"/>
</dbReference>
<feature type="transmembrane region" description="Helical" evidence="10">
    <location>
        <begin position="1259"/>
        <end position="1283"/>
    </location>
</feature>
<keyword evidence="10" id="KW-0472">Membrane</keyword>
<dbReference type="InterPro" id="IPR050753">
    <property type="entry name" value="Peptidase_M14_domain"/>
</dbReference>
<dbReference type="SUPFAM" id="SSF53187">
    <property type="entry name" value="Zn-dependent exopeptidases"/>
    <property type="match status" value="3"/>
</dbReference>
<dbReference type="CDD" id="cd03858">
    <property type="entry name" value="M14_CP_N-E_like"/>
    <property type="match status" value="1"/>
</dbReference>
<dbReference type="GO" id="GO:0004181">
    <property type="term" value="F:metallocarboxypeptidase activity"/>
    <property type="evidence" value="ECO:0007669"/>
    <property type="project" value="InterPro"/>
</dbReference>
<dbReference type="EMBL" id="GBHO01028560">
    <property type="protein sequence ID" value="JAG15044.1"/>
    <property type="molecule type" value="Transcribed_RNA"/>
</dbReference>